<proteinExistence type="predicted"/>
<reference evidence="1 2" key="1">
    <citation type="submission" date="2016-09" db="EMBL/GenBank/DDBJ databases">
        <title>Vagococcus teuberi sp. nov., isolated from the Malian artisanal sour milk fene.</title>
        <authorList>
            <person name="Wullschleger S."/>
            <person name="Seifert C."/>
            <person name="Baumgartner S."/>
            <person name="Lacroix C."/>
            <person name="Bonfoh B."/>
            <person name="Stevens M.J."/>
            <person name="Meile L."/>
        </authorList>
    </citation>
    <scope>NUCLEOTIDE SEQUENCE [LARGE SCALE GENOMIC DNA]</scope>
    <source>
        <strain evidence="1 2">DSM 21459</strain>
    </source>
</reference>
<protein>
    <recommendedName>
        <fullName evidence="3">DUF4230 domain-containing protein</fullName>
    </recommendedName>
</protein>
<gene>
    <name evidence="1" type="ORF">BHY08_09525</name>
</gene>
<organism evidence="1 2">
    <name type="scientific">Vagococcus teuberi</name>
    <dbReference type="NCBI Taxonomy" id="519472"/>
    <lineage>
        <taxon>Bacteria</taxon>
        <taxon>Bacillati</taxon>
        <taxon>Bacillota</taxon>
        <taxon>Bacilli</taxon>
        <taxon>Lactobacillales</taxon>
        <taxon>Enterococcaceae</taxon>
        <taxon>Vagococcus</taxon>
    </lineage>
</organism>
<dbReference type="KEGG" id="vte:BHY08_09525"/>
<dbReference type="AlphaFoldDB" id="A0A1J0A7Z2"/>
<sequence>MSGNGSIWHTKSKTSEIQVVNAMTKRSQVAILGLSMTDIYDKSQVKTFLGMDVPFSEKTTYVKGTFEAKLGFDGNDVTIQKAPGLQNTYNIAIPEFIVVGISNPSFEVVNSKNDILSFITEDIDTHELSNNAMSDDTLVKYIDMNKEWLKDQATDYYQRLLTSIDPEATLSVTFSE</sequence>
<keyword evidence="2" id="KW-1185">Reference proteome</keyword>
<accession>A0A1J0A7Z2</accession>
<dbReference type="OrthoDB" id="2223087at2"/>
<evidence type="ECO:0000313" key="1">
    <source>
        <dbReference type="EMBL" id="APB32025.1"/>
    </source>
</evidence>
<dbReference type="RefSeq" id="WP_071457634.1">
    <property type="nucleotide sequence ID" value="NZ_CP017267.1"/>
</dbReference>
<dbReference type="Proteomes" id="UP000191200">
    <property type="component" value="Chromosome"/>
</dbReference>
<dbReference type="EMBL" id="CP017267">
    <property type="protein sequence ID" value="APB32025.1"/>
    <property type="molecule type" value="Genomic_DNA"/>
</dbReference>
<evidence type="ECO:0008006" key="3">
    <source>
        <dbReference type="Google" id="ProtNLM"/>
    </source>
</evidence>
<evidence type="ECO:0000313" key="2">
    <source>
        <dbReference type="Proteomes" id="UP000191200"/>
    </source>
</evidence>
<name>A0A1J0A7Z2_9ENTE</name>